<reference evidence="3" key="1">
    <citation type="journal article" date="2019" name="Beilstein J. Org. Chem.">
        <title>Nanangenines: drimane sesquiterpenoids as the dominant metabolite cohort of a novel Australian fungus, Aspergillus nanangensis.</title>
        <authorList>
            <person name="Lacey H.J."/>
            <person name="Gilchrist C.L.M."/>
            <person name="Crombie A."/>
            <person name="Kalaitzis J.A."/>
            <person name="Vuong D."/>
            <person name="Rutledge P.J."/>
            <person name="Turner P."/>
            <person name="Pitt J.I."/>
            <person name="Lacey E."/>
            <person name="Chooi Y.H."/>
            <person name="Piggott A.M."/>
        </authorList>
    </citation>
    <scope>NUCLEOTIDE SEQUENCE</scope>
    <source>
        <strain evidence="3">MST-FP2251</strain>
    </source>
</reference>
<dbReference type="SUPFAM" id="SSF48403">
    <property type="entry name" value="Ankyrin repeat"/>
    <property type="match status" value="1"/>
</dbReference>
<keyword evidence="4" id="KW-1185">Reference proteome</keyword>
<organism evidence="3 4">
    <name type="scientific">Aspergillus nanangensis</name>
    <dbReference type="NCBI Taxonomy" id="2582783"/>
    <lineage>
        <taxon>Eukaryota</taxon>
        <taxon>Fungi</taxon>
        <taxon>Dikarya</taxon>
        <taxon>Ascomycota</taxon>
        <taxon>Pezizomycotina</taxon>
        <taxon>Eurotiomycetes</taxon>
        <taxon>Eurotiomycetidae</taxon>
        <taxon>Eurotiales</taxon>
        <taxon>Aspergillaceae</taxon>
        <taxon>Aspergillus</taxon>
        <taxon>Aspergillus subgen. Circumdati</taxon>
    </lineage>
</organism>
<dbReference type="Proteomes" id="UP001194746">
    <property type="component" value="Unassembled WGS sequence"/>
</dbReference>
<sequence length="148" mass="16111">MDYATRYGSAEMVGLLIQLGGDTDIDTPDDDTGRTPLSWRGRVRQSVDDQFLFKLDGVDLQSKDSVGRAPFANAAREGNLSAVMLLANSAKVAINSPDKWGQTPASLAFEGCGHDEQYMPINWTNLHAVRKFFVECGKVGLDSRDNAG</sequence>
<proteinExistence type="predicted"/>
<dbReference type="Gene3D" id="1.25.40.20">
    <property type="entry name" value="Ankyrin repeat-containing domain"/>
    <property type="match status" value="1"/>
</dbReference>
<evidence type="ECO:0000313" key="4">
    <source>
        <dbReference type="Proteomes" id="UP001194746"/>
    </source>
</evidence>
<dbReference type="EMBL" id="VCAU01000096">
    <property type="protein sequence ID" value="KAF9885416.1"/>
    <property type="molecule type" value="Genomic_DNA"/>
</dbReference>
<accession>A0AAD4GQE1</accession>
<dbReference type="InterPro" id="IPR050776">
    <property type="entry name" value="Ank_Repeat/CDKN_Inhibitor"/>
</dbReference>
<evidence type="ECO:0000256" key="1">
    <source>
        <dbReference type="ARBA" id="ARBA00022737"/>
    </source>
</evidence>
<evidence type="ECO:0000256" key="2">
    <source>
        <dbReference type="ARBA" id="ARBA00023043"/>
    </source>
</evidence>
<protein>
    <submittedName>
        <fullName evidence="3">Uncharacterized protein</fullName>
    </submittedName>
</protein>
<evidence type="ECO:0000313" key="3">
    <source>
        <dbReference type="EMBL" id="KAF9885416.1"/>
    </source>
</evidence>
<dbReference type="PANTHER" id="PTHR24201">
    <property type="entry name" value="ANK_REP_REGION DOMAIN-CONTAINING PROTEIN"/>
    <property type="match status" value="1"/>
</dbReference>
<comment type="caution">
    <text evidence="3">The sequence shown here is derived from an EMBL/GenBank/DDBJ whole genome shotgun (WGS) entry which is preliminary data.</text>
</comment>
<dbReference type="InterPro" id="IPR036770">
    <property type="entry name" value="Ankyrin_rpt-contain_sf"/>
</dbReference>
<keyword evidence="1" id="KW-0677">Repeat</keyword>
<keyword evidence="2" id="KW-0040">ANK repeat</keyword>
<name>A0AAD4GQE1_ASPNN</name>
<gene>
    <name evidence="3" type="ORF">FE257_012938</name>
</gene>
<reference evidence="3" key="2">
    <citation type="submission" date="2020-02" db="EMBL/GenBank/DDBJ databases">
        <authorList>
            <person name="Gilchrist C.L.M."/>
            <person name="Chooi Y.-H."/>
        </authorList>
    </citation>
    <scope>NUCLEOTIDE SEQUENCE</scope>
    <source>
        <strain evidence="3">MST-FP2251</strain>
    </source>
</reference>
<dbReference type="AlphaFoldDB" id="A0AAD4GQE1"/>